<dbReference type="PROSITE" id="PS01283">
    <property type="entry name" value="TBOX_1"/>
    <property type="match status" value="1"/>
</dbReference>
<name>A0A8C3TCG7_CHESE</name>
<dbReference type="Pfam" id="PF00907">
    <property type="entry name" value="T-box"/>
    <property type="match status" value="1"/>
</dbReference>
<feature type="domain" description="T-box" evidence="7">
    <location>
        <begin position="75"/>
        <end position="237"/>
    </location>
</feature>
<dbReference type="GO" id="GO:0009653">
    <property type="term" value="P:anatomical structure morphogenesis"/>
    <property type="evidence" value="ECO:0007669"/>
    <property type="project" value="UniProtKB-ARBA"/>
</dbReference>
<dbReference type="Gene3D" id="2.60.40.820">
    <property type="entry name" value="Transcription factor, T-box"/>
    <property type="match status" value="1"/>
</dbReference>
<reference evidence="8" key="1">
    <citation type="submission" date="2025-08" db="UniProtKB">
        <authorList>
            <consortium name="Ensembl"/>
        </authorList>
    </citation>
    <scope>IDENTIFICATION</scope>
</reference>
<reference evidence="8" key="2">
    <citation type="submission" date="2025-09" db="UniProtKB">
        <authorList>
            <consortium name="Ensembl"/>
        </authorList>
    </citation>
    <scope>IDENTIFICATION</scope>
</reference>
<keyword evidence="5 6" id="KW-0539">Nucleus</keyword>
<evidence type="ECO:0000256" key="2">
    <source>
        <dbReference type="ARBA" id="ARBA00023015"/>
    </source>
</evidence>
<dbReference type="PANTHER" id="PTHR11267:SF181">
    <property type="entry name" value="OPTOMOTOR-BLIND PROTEIN"/>
    <property type="match status" value="1"/>
</dbReference>
<dbReference type="AlphaFoldDB" id="A0A8C3TCG7"/>
<keyword evidence="4" id="KW-0804">Transcription</keyword>
<dbReference type="InterPro" id="IPR018186">
    <property type="entry name" value="TF_T-box_CS"/>
</dbReference>
<evidence type="ECO:0000256" key="4">
    <source>
        <dbReference type="ARBA" id="ARBA00023163"/>
    </source>
</evidence>
<dbReference type="SUPFAM" id="SSF49417">
    <property type="entry name" value="p53-like transcription factors"/>
    <property type="match status" value="1"/>
</dbReference>
<dbReference type="SMART" id="SM00425">
    <property type="entry name" value="TBOX"/>
    <property type="match status" value="1"/>
</dbReference>
<dbReference type="InterPro" id="IPR036960">
    <property type="entry name" value="T-box_sf"/>
</dbReference>
<evidence type="ECO:0000313" key="8">
    <source>
        <dbReference type="Ensembl" id="ENSCSRP00000028326.1"/>
    </source>
</evidence>
<dbReference type="InterPro" id="IPR001699">
    <property type="entry name" value="TF_T-box"/>
</dbReference>
<dbReference type="GO" id="GO:0001708">
    <property type="term" value="P:cell fate specification"/>
    <property type="evidence" value="ECO:0007669"/>
    <property type="project" value="TreeGrafter"/>
</dbReference>
<proteinExistence type="predicted"/>
<dbReference type="InterPro" id="IPR046360">
    <property type="entry name" value="T-box_DNA-bd"/>
</dbReference>
<comment type="caution">
    <text evidence="6">Lacks conserved residue(s) required for the propagation of feature annotation.</text>
</comment>
<sequence length="327" mass="37069">MGLFGGLNNEHVFLCFIQFSHVAFPLSPEFSGRCPGLFPQFQMIPLQSSQLTSFHNEGCIPPSINGSYGRVHLSLENKALWEEFYTLGTEMIITKSGRRMFPPCKVIVSGLNPLSLYLMLVDIVPLDNARYKWHCGYWEAVGKADPHFPSHFYLHPDSPAPGSHWMKEPVSFQRLKITNNTLEQCEHITLHSMHKYQPRFHVVLTSAHTLTLPWNAVASFVFPETTFMAVTAYQNSKTGEYPHNERGLFHSLPLLILPPFSIPLHFSLSFITPPSCLFSLPLPPFPFFCIFLPLFLSLCVSIFPSLSPFPFLLSLCYLPVTGYPTED</sequence>
<keyword evidence="2" id="KW-0805">Transcription regulation</keyword>
<dbReference type="GO" id="GO:0045893">
    <property type="term" value="P:positive regulation of DNA-templated transcription"/>
    <property type="evidence" value="ECO:0007669"/>
    <property type="project" value="InterPro"/>
</dbReference>
<evidence type="ECO:0000259" key="7">
    <source>
        <dbReference type="PROSITE" id="PS50252"/>
    </source>
</evidence>
<dbReference type="Proteomes" id="UP000694403">
    <property type="component" value="Unplaced"/>
</dbReference>
<evidence type="ECO:0000256" key="1">
    <source>
        <dbReference type="ARBA" id="ARBA00004123"/>
    </source>
</evidence>
<keyword evidence="3 6" id="KW-0238">DNA-binding</keyword>
<evidence type="ECO:0000256" key="3">
    <source>
        <dbReference type="ARBA" id="ARBA00023125"/>
    </source>
</evidence>
<dbReference type="PROSITE" id="PS01264">
    <property type="entry name" value="TBOX_2"/>
    <property type="match status" value="1"/>
</dbReference>
<comment type="subcellular location">
    <subcellularLocation>
        <location evidence="1 6">Nucleus</location>
    </subcellularLocation>
</comment>
<dbReference type="InterPro" id="IPR008967">
    <property type="entry name" value="p53-like_TF_DNA-bd_sf"/>
</dbReference>
<protein>
    <recommendedName>
        <fullName evidence="7">T-box domain-containing protein</fullName>
    </recommendedName>
</protein>
<keyword evidence="9" id="KW-1185">Reference proteome</keyword>
<dbReference type="PROSITE" id="PS50252">
    <property type="entry name" value="TBOX_3"/>
    <property type="match status" value="1"/>
</dbReference>
<dbReference type="GO" id="GO:0000981">
    <property type="term" value="F:DNA-binding transcription factor activity, RNA polymerase II-specific"/>
    <property type="evidence" value="ECO:0007669"/>
    <property type="project" value="TreeGrafter"/>
</dbReference>
<evidence type="ECO:0000313" key="9">
    <source>
        <dbReference type="Proteomes" id="UP000694403"/>
    </source>
</evidence>
<dbReference type="GO" id="GO:0005634">
    <property type="term" value="C:nucleus"/>
    <property type="evidence" value="ECO:0007669"/>
    <property type="project" value="UniProtKB-SubCell"/>
</dbReference>
<evidence type="ECO:0000256" key="6">
    <source>
        <dbReference type="PROSITE-ProRule" id="PRU00201"/>
    </source>
</evidence>
<organism evidence="8 9">
    <name type="scientific">Chelydra serpentina</name>
    <name type="common">Snapping turtle</name>
    <name type="synonym">Testudo serpentina</name>
    <dbReference type="NCBI Taxonomy" id="8475"/>
    <lineage>
        <taxon>Eukaryota</taxon>
        <taxon>Metazoa</taxon>
        <taxon>Chordata</taxon>
        <taxon>Craniata</taxon>
        <taxon>Vertebrata</taxon>
        <taxon>Euteleostomi</taxon>
        <taxon>Archelosauria</taxon>
        <taxon>Testudinata</taxon>
        <taxon>Testudines</taxon>
        <taxon>Cryptodira</taxon>
        <taxon>Durocryptodira</taxon>
        <taxon>Americhelydia</taxon>
        <taxon>Chelydroidea</taxon>
        <taxon>Chelydridae</taxon>
        <taxon>Chelydra</taxon>
    </lineage>
</organism>
<dbReference type="GO" id="GO:0000785">
    <property type="term" value="C:chromatin"/>
    <property type="evidence" value="ECO:0007669"/>
    <property type="project" value="TreeGrafter"/>
</dbReference>
<accession>A0A8C3TCG7</accession>
<evidence type="ECO:0000256" key="5">
    <source>
        <dbReference type="ARBA" id="ARBA00023242"/>
    </source>
</evidence>
<dbReference type="Ensembl" id="ENSCSRT00000029479.1">
    <property type="protein sequence ID" value="ENSCSRP00000028326.1"/>
    <property type="gene ID" value="ENSCSRG00000020863.1"/>
</dbReference>
<dbReference type="FunFam" id="2.60.40.820:FF:000007">
    <property type="entry name" value="T-box transcription factor"/>
    <property type="match status" value="1"/>
</dbReference>
<dbReference type="GO" id="GO:0000978">
    <property type="term" value="F:RNA polymerase II cis-regulatory region sequence-specific DNA binding"/>
    <property type="evidence" value="ECO:0007669"/>
    <property type="project" value="InterPro"/>
</dbReference>
<dbReference type="PANTHER" id="PTHR11267">
    <property type="entry name" value="T-BOX PROTEIN-RELATED"/>
    <property type="match status" value="1"/>
</dbReference>
<dbReference type="PRINTS" id="PR00937">
    <property type="entry name" value="TBOX"/>
</dbReference>